<dbReference type="SUPFAM" id="SSF101148">
    <property type="entry name" value="Plant invertase/pectin methylesterase inhibitor"/>
    <property type="match status" value="1"/>
</dbReference>
<dbReference type="Proteomes" id="UP001630127">
    <property type="component" value="Unassembled WGS sequence"/>
</dbReference>
<dbReference type="InterPro" id="IPR035513">
    <property type="entry name" value="Invertase/methylesterase_inhib"/>
</dbReference>
<dbReference type="InterPro" id="IPR034086">
    <property type="entry name" value="PMEI_plant"/>
</dbReference>
<feature type="chain" id="PRO_5044777711" description="Pectinesterase inhibitor domain-containing protein" evidence="4">
    <location>
        <begin position="26"/>
        <end position="177"/>
    </location>
</feature>
<name>A0ABD2Z8X5_9GENT</name>
<dbReference type="CDD" id="cd15797">
    <property type="entry name" value="PMEI"/>
    <property type="match status" value="1"/>
</dbReference>
<dbReference type="InterPro" id="IPR006501">
    <property type="entry name" value="Pectinesterase_inhib_dom"/>
</dbReference>
<dbReference type="EMBL" id="JBJUIK010000010">
    <property type="protein sequence ID" value="KAL3515909.1"/>
    <property type="molecule type" value="Genomic_DNA"/>
</dbReference>
<evidence type="ECO:0000256" key="4">
    <source>
        <dbReference type="SAM" id="SignalP"/>
    </source>
</evidence>
<comment type="similarity">
    <text evidence="3">Belongs to the PMEI family.</text>
</comment>
<dbReference type="Gene3D" id="1.20.140.40">
    <property type="entry name" value="Invertase/pectin methylesterase inhibitor family protein"/>
    <property type="match status" value="1"/>
</dbReference>
<feature type="signal peptide" evidence="4">
    <location>
        <begin position="1"/>
        <end position="25"/>
    </location>
</feature>
<evidence type="ECO:0000256" key="1">
    <source>
        <dbReference type="ARBA" id="ARBA00022729"/>
    </source>
</evidence>
<evidence type="ECO:0000256" key="3">
    <source>
        <dbReference type="ARBA" id="ARBA00038471"/>
    </source>
</evidence>
<dbReference type="SMART" id="SM00856">
    <property type="entry name" value="PMEI"/>
    <property type="match status" value="1"/>
</dbReference>
<dbReference type="InterPro" id="IPR052421">
    <property type="entry name" value="PCW_Enzyme_Inhibitor"/>
</dbReference>
<comment type="caution">
    <text evidence="6">The sequence shown here is derived from an EMBL/GenBank/DDBJ whole genome shotgun (WGS) entry which is preliminary data.</text>
</comment>
<dbReference type="AlphaFoldDB" id="A0ABD2Z8X5"/>
<accession>A0ABD2Z8X5</accession>
<dbReference type="PANTHER" id="PTHR36710">
    <property type="entry name" value="PECTINESTERASE INHIBITOR-LIKE"/>
    <property type="match status" value="1"/>
</dbReference>
<keyword evidence="1 4" id="KW-0732">Signal</keyword>
<keyword evidence="2" id="KW-1015">Disulfide bond</keyword>
<protein>
    <recommendedName>
        <fullName evidence="5">Pectinesterase inhibitor domain-containing protein</fullName>
    </recommendedName>
</protein>
<sequence length="177" mass="19913">MGCQNLVQLLLTISLVAFMIYSSSAVNHDTLYTICSQTQNEEICVQILESDPRTKNSTLPQLALISINLTREQANKNYKNFRHFQANTSAGSLRRSYGKCVTIYQQMIHKINDAYLLSQQKRYKDIHQLGQAQTLAYNCENGLPLNSTTAADTETMILTCESSRSVNFYIASSIPES</sequence>
<dbReference type="Pfam" id="PF04043">
    <property type="entry name" value="PMEI"/>
    <property type="match status" value="1"/>
</dbReference>
<gene>
    <name evidence="6" type="ORF">ACH5RR_022811</name>
</gene>
<feature type="domain" description="Pectinesterase inhibitor" evidence="5">
    <location>
        <begin position="26"/>
        <end position="166"/>
    </location>
</feature>
<evidence type="ECO:0000313" key="7">
    <source>
        <dbReference type="Proteomes" id="UP001630127"/>
    </source>
</evidence>
<proteinExistence type="inferred from homology"/>
<evidence type="ECO:0000313" key="6">
    <source>
        <dbReference type="EMBL" id="KAL3515909.1"/>
    </source>
</evidence>
<evidence type="ECO:0000259" key="5">
    <source>
        <dbReference type="SMART" id="SM00856"/>
    </source>
</evidence>
<evidence type="ECO:0000256" key="2">
    <source>
        <dbReference type="ARBA" id="ARBA00023157"/>
    </source>
</evidence>
<reference evidence="6 7" key="1">
    <citation type="submission" date="2024-11" db="EMBL/GenBank/DDBJ databases">
        <title>A near-complete genome assembly of Cinchona calisaya.</title>
        <authorList>
            <person name="Lian D.C."/>
            <person name="Zhao X.W."/>
            <person name="Wei L."/>
        </authorList>
    </citation>
    <scope>NUCLEOTIDE SEQUENCE [LARGE SCALE GENOMIC DNA]</scope>
    <source>
        <tissue evidence="6">Nenye</tissue>
    </source>
</reference>
<dbReference type="NCBIfam" id="TIGR01614">
    <property type="entry name" value="PME_inhib"/>
    <property type="match status" value="1"/>
</dbReference>
<dbReference type="PANTHER" id="PTHR36710:SF18">
    <property type="entry name" value="PECTINESTERASE INHIBITOR 5-RELATED"/>
    <property type="match status" value="1"/>
</dbReference>
<organism evidence="6 7">
    <name type="scientific">Cinchona calisaya</name>
    <dbReference type="NCBI Taxonomy" id="153742"/>
    <lineage>
        <taxon>Eukaryota</taxon>
        <taxon>Viridiplantae</taxon>
        <taxon>Streptophyta</taxon>
        <taxon>Embryophyta</taxon>
        <taxon>Tracheophyta</taxon>
        <taxon>Spermatophyta</taxon>
        <taxon>Magnoliopsida</taxon>
        <taxon>eudicotyledons</taxon>
        <taxon>Gunneridae</taxon>
        <taxon>Pentapetalae</taxon>
        <taxon>asterids</taxon>
        <taxon>lamiids</taxon>
        <taxon>Gentianales</taxon>
        <taxon>Rubiaceae</taxon>
        <taxon>Cinchonoideae</taxon>
        <taxon>Cinchoneae</taxon>
        <taxon>Cinchona</taxon>
    </lineage>
</organism>
<keyword evidence="7" id="KW-1185">Reference proteome</keyword>